<dbReference type="SUPFAM" id="SSF46689">
    <property type="entry name" value="Homeodomain-like"/>
    <property type="match status" value="2"/>
</dbReference>
<dbReference type="EMBL" id="OFSM01000003">
    <property type="protein sequence ID" value="SOY28025.1"/>
    <property type="molecule type" value="Genomic_DNA"/>
</dbReference>
<dbReference type="Gene3D" id="1.10.10.60">
    <property type="entry name" value="Homeodomain-like"/>
    <property type="match status" value="2"/>
</dbReference>
<dbReference type="SUPFAM" id="SSF51215">
    <property type="entry name" value="Regulatory protein AraC"/>
    <property type="match status" value="1"/>
</dbReference>
<proteinExistence type="predicted"/>
<protein>
    <submittedName>
        <fullName evidence="5">HTH-type transcriptional regulator YesS</fullName>
    </submittedName>
</protein>
<evidence type="ECO:0000256" key="1">
    <source>
        <dbReference type="ARBA" id="ARBA00023015"/>
    </source>
</evidence>
<keyword evidence="2" id="KW-0238">DNA-binding</keyword>
<dbReference type="InterPro" id="IPR020449">
    <property type="entry name" value="Tscrpt_reg_AraC-type_HTH"/>
</dbReference>
<dbReference type="InterPro" id="IPR009057">
    <property type="entry name" value="Homeodomain-like_sf"/>
</dbReference>
<dbReference type="RefSeq" id="WP_103238136.1">
    <property type="nucleotide sequence ID" value="NZ_CANRXC010000003.1"/>
</dbReference>
<evidence type="ECO:0000313" key="5">
    <source>
        <dbReference type="EMBL" id="SOY28025.1"/>
    </source>
</evidence>
<keyword evidence="6" id="KW-1185">Reference proteome</keyword>
<dbReference type="GO" id="GO:0043565">
    <property type="term" value="F:sequence-specific DNA binding"/>
    <property type="evidence" value="ECO:0007669"/>
    <property type="project" value="InterPro"/>
</dbReference>
<accession>A0A2K4ZC31</accession>
<dbReference type="OrthoDB" id="9799319at2"/>
<gene>
    <name evidence="5" type="primary">yesS_3</name>
    <name evidence="5" type="ORF">AMURIS_00730</name>
</gene>
<dbReference type="AlphaFoldDB" id="A0A2K4ZC31"/>
<dbReference type="InterPro" id="IPR018062">
    <property type="entry name" value="HTH_AraC-typ_CS"/>
</dbReference>
<dbReference type="InterPro" id="IPR037923">
    <property type="entry name" value="HTH-like"/>
</dbReference>
<dbReference type="PROSITE" id="PS00041">
    <property type="entry name" value="HTH_ARAC_FAMILY_1"/>
    <property type="match status" value="1"/>
</dbReference>
<dbReference type="PANTHER" id="PTHR43280">
    <property type="entry name" value="ARAC-FAMILY TRANSCRIPTIONAL REGULATOR"/>
    <property type="match status" value="1"/>
</dbReference>
<feature type="domain" description="HTH araC/xylS-type" evidence="4">
    <location>
        <begin position="193"/>
        <end position="291"/>
    </location>
</feature>
<dbReference type="PRINTS" id="PR00032">
    <property type="entry name" value="HTHARAC"/>
</dbReference>
<sequence>MLIDNTVIYEEKYMIEINRQGAPFFYFFDWDERSYTINMEFQHFHQFYELCIFLDEHAGHLINGAWHDLRCCDIVAIRPSLLHKTAYPEGAPNKRLIINFAIPSLPAGLESYMKSIYSIFDGEIPIYRFEGRYKKAIFEKLNDIYYLSQAPNELSNLAIHHKFVEFLSLIYLYRDKNAYKDQVDFDNITNKIYSITACIHNRYTEDLSLASLSKEFYVSSYYLSHQFKRITGFTLTDYISLTRVRNAQTLLLSTDEPITDIALQSGFKSFSQFNRAFNKFLQTSPSRFRREGGK</sequence>
<organism evidence="5 6">
    <name type="scientific">Acetatifactor muris</name>
    <dbReference type="NCBI Taxonomy" id="879566"/>
    <lineage>
        <taxon>Bacteria</taxon>
        <taxon>Bacillati</taxon>
        <taxon>Bacillota</taxon>
        <taxon>Clostridia</taxon>
        <taxon>Lachnospirales</taxon>
        <taxon>Lachnospiraceae</taxon>
        <taxon>Acetatifactor</taxon>
    </lineage>
</organism>
<dbReference type="PROSITE" id="PS01124">
    <property type="entry name" value="HTH_ARAC_FAMILY_2"/>
    <property type="match status" value="1"/>
</dbReference>
<reference evidence="5 6" key="1">
    <citation type="submission" date="2018-01" db="EMBL/GenBank/DDBJ databases">
        <authorList>
            <person name="Gaut B.S."/>
            <person name="Morton B.R."/>
            <person name="Clegg M.T."/>
            <person name="Duvall M.R."/>
        </authorList>
    </citation>
    <scope>NUCLEOTIDE SEQUENCE [LARGE SCALE GENOMIC DNA]</scope>
    <source>
        <strain evidence="5">GP69</strain>
    </source>
</reference>
<evidence type="ECO:0000256" key="3">
    <source>
        <dbReference type="ARBA" id="ARBA00023163"/>
    </source>
</evidence>
<evidence type="ECO:0000313" key="6">
    <source>
        <dbReference type="Proteomes" id="UP000236311"/>
    </source>
</evidence>
<keyword evidence="3" id="KW-0804">Transcription</keyword>
<dbReference type="InterPro" id="IPR018060">
    <property type="entry name" value="HTH_AraC"/>
</dbReference>
<dbReference type="Proteomes" id="UP000236311">
    <property type="component" value="Unassembled WGS sequence"/>
</dbReference>
<dbReference type="GO" id="GO:0003700">
    <property type="term" value="F:DNA-binding transcription factor activity"/>
    <property type="evidence" value="ECO:0007669"/>
    <property type="project" value="InterPro"/>
</dbReference>
<evidence type="ECO:0000256" key="2">
    <source>
        <dbReference type="ARBA" id="ARBA00023125"/>
    </source>
</evidence>
<keyword evidence="1" id="KW-0805">Transcription regulation</keyword>
<dbReference type="PANTHER" id="PTHR43280:SF34">
    <property type="entry name" value="ARAC-FAMILY TRANSCRIPTIONAL REGULATOR"/>
    <property type="match status" value="1"/>
</dbReference>
<name>A0A2K4ZC31_9FIRM</name>
<evidence type="ECO:0000259" key="4">
    <source>
        <dbReference type="PROSITE" id="PS01124"/>
    </source>
</evidence>
<dbReference type="Pfam" id="PF12833">
    <property type="entry name" value="HTH_18"/>
    <property type="match status" value="1"/>
</dbReference>
<dbReference type="SMART" id="SM00342">
    <property type="entry name" value="HTH_ARAC"/>
    <property type="match status" value="1"/>
</dbReference>